<gene>
    <name evidence="6" type="ORF">FG87_05045</name>
</gene>
<dbReference type="Gene3D" id="2.40.10.10">
    <property type="entry name" value="Trypsin-like serine proteases"/>
    <property type="match status" value="2"/>
</dbReference>
<evidence type="ECO:0000313" key="7">
    <source>
        <dbReference type="Proteomes" id="UP000031364"/>
    </source>
</evidence>
<feature type="transmembrane region" description="Helical" evidence="5">
    <location>
        <begin position="6"/>
        <end position="23"/>
    </location>
</feature>
<proteinExistence type="predicted"/>
<feature type="transmembrane region" description="Helical" evidence="5">
    <location>
        <begin position="101"/>
        <end position="120"/>
    </location>
</feature>
<evidence type="ECO:0000256" key="2">
    <source>
        <dbReference type="ARBA" id="ARBA00022692"/>
    </source>
</evidence>
<dbReference type="RefSeq" id="WP_043665320.1">
    <property type="nucleotide sequence ID" value="NZ_BDCI01000041.1"/>
</dbReference>
<evidence type="ECO:0008006" key="8">
    <source>
        <dbReference type="Google" id="ProtNLM"/>
    </source>
</evidence>
<name>A0ABR4ZKU8_9NOCA</name>
<dbReference type="Proteomes" id="UP000031364">
    <property type="component" value="Unassembled WGS sequence"/>
</dbReference>
<dbReference type="InterPro" id="IPR043504">
    <property type="entry name" value="Peptidase_S1_PA_chymotrypsin"/>
</dbReference>
<organism evidence="6 7">
    <name type="scientific">Nocardia vulneris</name>
    <dbReference type="NCBI Taxonomy" id="1141657"/>
    <lineage>
        <taxon>Bacteria</taxon>
        <taxon>Bacillati</taxon>
        <taxon>Actinomycetota</taxon>
        <taxon>Actinomycetes</taxon>
        <taxon>Mycobacteriales</taxon>
        <taxon>Nocardiaceae</taxon>
        <taxon>Nocardia</taxon>
    </lineage>
</organism>
<keyword evidence="4 5" id="KW-0472">Membrane</keyword>
<keyword evidence="2 5" id="KW-0812">Transmembrane</keyword>
<dbReference type="Pfam" id="PF13365">
    <property type="entry name" value="Trypsin_2"/>
    <property type="match status" value="1"/>
</dbReference>
<comment type="subcellular location">
    <subcellularLocation>
        <location evidence="1">Membrane</location>
        <topology evidence="1">Multi-pass membrane protein</topology>
    </subcellularLocation>
</comment>
<comment type="caution">
    <text evidence="6">The sequence shown here is derived from an EMBL/GenBank/DDBJ whole genome shotgun (WGS) entry which is preliminary data.</text>
</comment>
<feature type="transmembrane region" description="Helical" evidence="5">
    <location>
        <begin position="30"/>
        <end position="50"/>
    </location>
</feature>
<sequence>MPLPNWLDLAVLAATGLAAVLGWRRGALAAVIGVLCVVAGAVAGAFVATATLAQLPPGPTRLLFVLCLIVGMVALGETAGHRLGRAARRTIRGRLAQRVDAAGGSFVHAVAVPLAVWLLAAPLTVSTQPGLLAAVRDSVVVRSVDEVAPYWLASLSTVVTTPMVAAGLVLPLPPPDPRILQSPVPRDLQQSVLRIHGEAPACGKQETGSGFVVAPERVLTNAHVVAGTTDRWVDTPRGRLKAAVVQFDSARDVAVLAVPGLSAPVLTVAPEPGAPGADAIILGYPRGGQYTAAAARVQQRGPRSVPDIYHRATSERATYTVHGPVQDGNSGGPLIDPQGRVLGMVFGVDPDNGTVGYAASLPELLDGLALTGPAVDPGPCLR</sequence>
<dbReference type="NCBIfam" id="NF033740">
    <property type="entry name" value="MarP_fam_protase"/>
    <property type="match status" value="1"/>
</dbReference>
<dbReference type="PANTHER" id="PTHR43019:SF23">
    <property type="entry name" value="PROTEASE DO-LIKE 5, CHLOROPLASTIC"/>
    <property type="match status" value="1"/>
</dbReference>
<dbReference type="InterPro" id="IPR009003">
    <property type="entry name" value="Peptidase_S1_PA"/>
</dbReference>
<evidence type="ECO:0000313" key="6">
    <source>
        <dbReference type="EMBL" id="KIA65834.1"/>
    </source>
</evidence>
<dbReference type="PANTHER" id="PTHR43019">
    <property type="entry name" value="SERINE ENDOPROTEASE DEGS"/>
    <property type="match status" value="1"/>
</dbReference>
<protein>
    <recommendedName>
        <fullName evidence="8">Serine protease</fullName>
    </recommendedName>
</protein>
<dbReference type="SUPFAM" id="SSF50494">
    <property type="entry name" value="Trypsin-like serine proteases"/>
    <property type="match status" value="1"/>
</dbReference>
<keyword evidence="7" id="KW-1185">Reference proteome</keyword>
<dbReference type="InterPro" id="IPR003825">
    <property type="entry name" value="Colicin-V_CvpA"/>
</dbReference>
<dbReference type="EMBL" id="JNFP01000005">
    <property type="protein sequence ID" value="KIA65834.1"/>
    <property type="molecule type" value="Genomic_DNA"/>
</dbReference>
<evidence type="ECO:0000256" key="5">
    <source>
        <dbReference type="SAM" id="Phobius"/>
    </source>
</evidence>
<dbReference type="InterPro" id="IPR047680">
    <property type="entry name" value="MarP-like"/>
</dbReference>
<feature type="transmembrane region" description="Helical" evidence="5">
    <location>
        <begin position="62"/>
        <end position="80"/>
    </location>
</feature>
<evidence type="ECO:0000256" key="1">
    <source>
        <dbReference type="ARBA" id="ARBA00004141"/>
    </source>
</evidence>
<dbReference type="InterPro" id="IPR001940">
    <property type="entry name" value="Peptidase_S1C"/>
</dbReference>
<accession>A0ABR4ZKU8</accession>
<keyword evidence="3 5" id="KW-1133">Transmembrane helix</keyword>
<dbReference type="Pfam" id="PF02674">
    <property type="entry name" value="Colicin_V"/>
    <property type="match status" value="1"/>
</dbReference>
<evidence type="ECO:0000256" key="3">
    <source>
        <dbReference type="ARBA" id="ARBA00022989"/>
    </source>
</evidence>
<dbReference type="PRINTS" id="PR00834">
    <property type="entry name" value="PROTEASES2C"/>
</dbReference>
<evidence type="ECO:0000256" key="4">
    <source>
        <dbReference type="ARBA" id="ARBA00023136"/>
    </source>
</evidence>
<reference evidence="6 7" key="1">
    <citation type="journal article" date="2014" name="Int. J. Syst. Evol. Microbiol.">
        <title>Nocardia vulneris sp. nov., isolated from wounds of human patients in North America.</title>
        <authorList>
            <person name="Lasker B.A."/>
            <person name="Bell M."/>
            <person name="Klenk H.P."/>
            <person name="Sproer C."/>
            <person name="Schumann C."/>
            <person name="Schumann P."/>
            <person name="Brown J.M."/>
        </authorList>
    </citation>
    <scope>NUCLEOTIDE SEQUENCE [LARGE SCALE GENOMIC DNA]</scope>
    <source>
        <strain evidence="6 7">W9851</strain>
    </source>
</reference>